<organism evidence="2 3">
    <name type="scientific">Forsythia ovata</name>
    <dbReference type="NCBI Taxonomy" id="205694"/>
    <lineage>
        <taxon>Eukaryota</taxon>
        <taxon>Viridiplantae</taxon>
        <taxon>Streptophyta</taxon>
        <taxon>Embryophyta</taxon>
        <taxon>Tracheophyta</taxon>
        <taxon>Spermatophyta</taxon>
        <taxon>Magnoliopsida</taxon>
        <taxon>eudicotyledons</taxon>
        <taxon>Gunneridae</taxon>
        <taxon>Pentapetalae</taxon>
        <taxon>asterids</taxon>
        <taxon>lamiids</taxon>
        <taxon>Lamiales</taxon>
        <taxon>Oleaceae</taxon>
        <taxon>Forsythieae</taxon>
        <taxon>Forsythia</taxon>
    </lineage>
</organism>
<evidence type="ECO:0000313" key="2">
    <source>
        <dbReference type="EMBL" id="KAL2516494.1"/>
    </source>
</evidence>
<comment type="caution">
    <text evidence="2">The sequence shown here is derived from an EMBL/GenBank/DDBJ whole genome shotgun (WGS) entry which is preliminary data.</text>
</comment>
<feature type="transmembrane region" description="Helical" evidence="1">
    <location>
        <begin position="12"/>
        <end position="32"/>
    </location>
</feature>
<gene>
    <name evidence="2" type="ORF">Fot_30465</name>
</gene>
<keyword evidence="1" id="KW-1133">Transmembrane helix</keyword>
<keyword evidence="3" id="KW-1185">Reference proteome</keyword>
<dbReference type="EMBL" id="JBFOLJ010000008">
    <property type="protein sequence ID" value="KAL2516494.1"/>
    <property type="molecule type" value="Genomic_DNA"/>
</dbReference>
<accession>A0ABD1TUT7</accession>
<keyword evidence="1" id="KW-0472">Membrane</keyword>
<evidence type="ECO:0000256" key="1">
    <source>
        <dbReference type="SAM" id="Phobius"/>
    </source>
</evidence>
<keyword evidence="1" id="KW-0812">Transmembrane</keyword>
<sequence>MRVYSKNFTELAALVVQFIELPSHVIYIVMAIKRIDLIRIRSVIIVGDSNSLHDPSFFKVDQNVGKGGTMERGESSNENKVMRVAVVRTEASQPETIPCTISIHTIRLKERSTVYIVENVIEIQFDTKFLVDITYASGALNSSWHKRLIRKVRGH</sequence>
<protein>
    <submittedName>
        <fullName evidence="2">Uncharacterized protein</fullName>
    </submittedName>
</protein>
<dbReference type="AlphaFoldDB" id="A0ABD1TUT7"/>
<proteinExistence type="predicted"/>
<reference evidence="3" key="1">
    <citation type="submission" date="2024-07" db="EMBL/GenBank/DDBJ databases">
        <title>Two chromosome-level genome assemblies of Korean endemic species Abeliophyllum distichum and Forsythia ovata (Oleaceae).</title>
        <authorList>
            <person name="Jang H."/>
        </authorList>
    </citation>
    <scope>NUCLEOTIDE SEQUENCE [LARGE SCALE GENOMIC DNA]</scope>
</reference>
<dbReference type="Proteomes" id="UP001604277">
    <property type="component" value="Unassembled WGS sequence"/>
</dbReference>
<evidence type="ECO:0000313" key="3">
    <source>
        <dbReference type="Proteomes" id="UP001604277"/>
    </source>
</evidence>
<name>A0ABD1TUT7_9LAMI</name>